<organism evidence="2 3">
    <name type="scientific">Pseudomonas syringae pv. actinidiae</name>
    <dbReference type="NCBI Taxonomy" id="103796"/>
    <lineage>
        <taxon>Bacteria</taxon>
        <taxon>Pseudomonadati</taxon>
        <taxon>Pseudomonadota</taxon>
        <taxon>Gammaproteobacteria</taxon>
        <taxon>Pseudomonadales</taxon>
        <taxon>Pseudomonadaceae</taxon>
        <taxon>Pseudomonas</taxon>
        <taxon>Pseudomonas syringae</taxon>
    </lineage>
</organism>
<feature type="transmembrane region" description="Helical" evidence="1">
    <location>
        <begin position="27"/>
        <end position="44"/>
    </location>
</feature>
<evidence type="ECO:0000313" key="3">
    <source>
        <dbReference type="Proteomes" id="UP000282289"/>
    </source>
</evidence>
<gene>
    <name evidence="2" type="ORF">ALQ15_03478</name>
</gene>
<accession>A0A7Z6UCM8</accession>
<name>A0A7Z6UCM8_PSESF</name>
<proteinExistence type="predicted"/>
<reference evidence="2 3" key="1">
    <citation type="submission" date="2018-08" db="EMBL/GenBank/DDBJ databases">
        <title>Recombination of ecologically and evolutionarily significant loci maintains genetic cohesion in the Pseudomonas syringae species complex.</title>
        <authorList>
            <person name="Dillon M."/>
            <person name="Thakur S."/>
            <person name="Almeida R.N.D."/>
            <person name="Weir B.S."/>
            <person name="Guttman D.S."/>
        </authorList>
    </citation>
    <scope>NUCLEOTIDE SEQUENCE [LARGE SCALE GENOMIC DNA]</scope>
    <source>
        <strain evidence="2 3">ICMP 19589</strain>
    </source>
</reference>
<evidence type="ECO:0000256" key="1">
    <source>
        <dbReference type="SAM" id="Phobius"/>
    </source>
</evidence>
<comment type="caution">
    <text evidence="2">The sequence shown here is derived from an EMBL/GenBank/DDBJ whole genome shotgun (WGS) entry which is preliminary data.</text>
</comment>
<keyword evidence="1" id="KW-1133">Transmembrane helix</keyword>
<dbReference type="AlphaFoldDB" id="A0A7Z6UCM8"/>
<dbReference type="EMBL" id="RBQT01000028">
    <property type="protein sequence ID" value="RMP83189.1"/>
    <property type="molecule type" value="Genomic_DNA"/>
</dbReference>
<evidence type="ECO:0000313" key="2">
    <source>
        <dbReference type="EMBL" id="RMP83189.1"/>
    </source>
</evidence>
<dbReference type="Proteomes" id="UP000282289">
    <property type="component" value="Unassembled WGS sequence"/>
</dbReference>
<protein>
    <submittedName>
        <fullName evidence="2">Gluconate transporter</fullName>
    </submittedName>
</protein>
<keyword evidence="1" id="KW-0472">Membrane</keyword>
<sequence>MHIEEPVELGELFSAKPDTRRQPGFDISLLIILLPVILMVREYFGQQLKQNPLVRVGVAGDCFGRGADRYAVVVALAGVKRDWRRQVSRLRHIW</sequence>
<keyword evidence="1" id="KW-0812">Transmembrane</keyword>